<feature type="domain" description="Ferrous iron transporter FeoA-like" evidence="2">
    <location>
        <begin position="5"/>
        <end position="77"/>
    </location>
</feature>
<dbReference type="InterPro" id="IPR052713">
    <property type="entry name" value="FeoA"/>
</dbReference>
<name>A0A6I6JKN3_9BACT</name>
<accession>A0A6I6JKN3</accession>
<dbReference type="PANTHER" id="PTHR42954:SF2">
    <property type="entry name" value="FE(2+) TRANSPORT PROTEIN A"/>
    <property type="match status" value="1"/>
</dbReference>
<dbReference type="InterPro" id="IPR038157">
    <property type="entry name" value="FeoA_core_dom"/>
</dbReference>
<evidence type="ECO:0000313" key="3">
    <source>
        <dbReference type="EMBL" id="QGY40873.1"/>
    </source>
</evidence>
<dbReference type="Pfam" id="PF04023">
    <property type="entry name" value="FeoA"/>
    <property type="match status" value="1"/>
</dbReference>
<dbReference type="Proteomes" id="UP000428328">
    <property type="component" value="Chromosome"/>
</dbReference>
<evidence type="ECO:0000259" key="2">
    <source>
        <dbReference type="SMART" id="SM00899"/>
    </source>
</evidence>
<dbReference type="RefSeq" id="WP_158948589.1">
    <property type="nucleotide sequence ID" value="NZ_CP046400.1"/>
</dbReference>
<dbReference type="AlphaFoldDB" id="A0A6I6JKN3"/>
<evidence type="ECO:0000313" key="4">
    <source>
        <dbReference type="Proteomes" id="UP000428328"/>
    </source>
</evidence>
<dbReference type="SUPFAM" id="SSF50037">
    <property type="entry name" value="C-terminal domain of transcriptional repressors"/>
    <property type="match status" value="1"/>
</dbReference>
<dbReference type="InterPro" id="IPR007167">
    <property type="entry name" value="Fe-transptr_FeoA-like"/>
</dbReference>
<dbReference type="PANTHER" id="PTHR42954">
    <property type="entry name" value="FE(2+) TRANSPORT PROTEIN A"/>
    <property type="match status" value="1"/>
</dbReference>
<dbReference type="KEGG" id="psel:GM415_12285"/>
<evidence type="ECO:0000256" key="1">
    <source>
        <dbReference type="ARBA" id="ARBA00023004"/>
    </source>
</evidence>
<sequence length="80" mass="8780">MGNSICLRKAKVNQKLKILTVSAEGELGRRIRDLGLIPGTECKVIGKAPLKDPVALRLKDFTLTLRNSEADHITVTPLED</sequence>
<dbReference type="Gene3D" id="2.30.30.90">
    <property type="match status" value="1"/>
</dbReference>
<reference evidence="3 4" key="1">
    <citation type="submission" date="2019-11" db="EMBL/GenBank/DDBJ databases">
        <authorList>
            <person name="Zheng R.K."/>
            <person name="Sun C.M."/>
        </authorList>
    </citation>
    <scope>NUCLEOTIDE SEQUENCE [LARGE SCALE GENOMIC DNA]</scope>
    <source>
        <strain evidence="3 4">SRB007</strain>
    </source>
</reference>
<gene>
    <name evidence="3" type="ORF">GM415_12285</name>
</gene>
<keyword evidence="4" id="KW-1185">Reference proteome</keyword>
<dbReference type="GO" id="GO:0046914">
    <property type="term" value="F:transition metal ion binding"/>
    <property type="evidence" value="ECO:0007669"/>
    <property type="project" value="InterPro"/>
</dbReference>
<dbReference type="SMART" id="SM00899">
    <property type="entry name" value="FeoA"/>
    <property type="match status" value="1"/>
</dbReference>
<organism evidence="3 4">
    <name type="scientific">Pseudodesulfovibrio cashew</name>
    <dbReference type="NCBI Taxonomy" id="2678688"/>
    <lineage>
        <taxon>Bacteria</taxon>
        <taxon>Pseudomonadati</taxon>
        <taxon>Thermodesulfobacteriota</taxon>
        <taxon>Desulfovibrionia</taxon>
        <taxon>Desulfovibrionales</taxon>
        <taxon>Desulfovibrionaceae</taxon>
    </lineage>
</organism>
<keyword evidence="1" id="KW-0408">Iron</keyword>
<proteinExistence type="predicted"/>
<protein>
    <submittedName>
        <fullName evidence="3">Iron transporter FeoA</fullName>
    </submittedName>
</protein>
<dbReference type="EMBL" id="CP046400">
    <property type="protein sequence ID" value="QGY40873.1"/>
    <property type="molecule type" value="Genomic_DNA"/>
</dbReference>
<dbReference type="InterPro" id="IPR008988">
    <property type="entry name" value="Transcriptional_repressor_C"/>
</dbReference>